<protein>
    <recommendedName>
        <fullName evidence="2">Nuclear factor interleukin-3-regulated protein</fullName>
    </recommendedName>
</protein>
<feature type="domain" description="BZIP" evidence="11">
    <location>
        <begin position="18"/>
        <end position="68"/>
    </location>
</feature>
<dbReference type="InterPro" id="IPR046347">
    <property type="entry name" value="bZIP_sf"/>
</dbReference>
<proteinExistence type="inferred from homology"/>
<reference evidence="12" key="1">
    <citation type="journal article" date="2022" name="bioRxiv">
        <title>Sequencing and chromosome-scale assembly of the giantPleurodeles waltlgenome.</title>
        <authorList>
            <person name="Brown T."/>
            <person name="Elewa A."/>
            <person name="Iarovenko S."/>
            <person name="Subramanian E."/>
            <person name="Araus A.J."/>
            <person name="Petzold A."/>
            <person name="Susuki M."/>
            <person name="Suzuki K.-i.T."/>
            <person name="Hayashi T."/>
            <person name="Toyoda A."/>
            <person name="Oliveira C."/>
            <person name="Osipova E."/>
            <person name="Leigh N.D."/>
            <person name="Simon A."/>
            <person name="Yun M.H."/>
        </authorList>
    </citation>
    <scope>NUCLEOTIDE SEQUENCE</scope>
    <source>
        <strain evidence="12">20211129_DDA</strain>
        <tissue evidence="12">Liver</tissue>
    </source>
</reference>
<evidence type="ECO:0000313" key="12">
    <source>
        <dbReference type="EMBL" id="KAJ1084965.1"/>
    </source>
</evidence>
<evidence type="ECO:0000313" key="13">
    <source>
        <dbReference type="Proteomes" id="UP001066276"/>
    </source>
</evidence>
<evidence type="ECO:0000256" key="6">
    <source>
        <dbReference type="ARBA" id="ARBA00023163"/>
    </source>
</evidence>
<dbReference type="AlphaFoldDB" id="A0AAV7LBK6"/>
<feature type="region of interest" description="Disordered" evidence="10">
    <location>
        <begin position="1"/>
        <end position="39"/>
    </location>
</feature>
<keyword evidence="13" id="KW-1185">Reference proteome</keyword>
<dbReference type="PANTHER" id="PTHR15284:SF0">
    <property type="entry name" value="GH23983P"/>
    <property type="match status" value="1"/>
</dbReference>
<dbReference type="GO" id="GO:0007623">
    <property type="term" value="P:circadian rhythm"/>
    <property type="evidence" value="ECO:0007669"/>
    <property type="project" value="TreeGrafter"/>
</dbReference>
<feature type="compositionally biased region" description="Basic and acidic residues" evidence="10">
    <location>
        <begin position="10"/>
        <end position="34"/>
    </location>
</feature>
<dbReference type="InterPro" id="IPR047229">
    <property type="entry name" value="NFIL3-like"/>
</dbReference>
<accession>A0AAV7LBK6</accession>
<keyword evidence="3" id="KW-0805">Transcription regulation</keyword>
<dbReference type="CDD" id="cd14694">
    <property type="entry name" value="bZIP_NFIL3"/>
    <property type="match status" value="1"/>
</dbReference>
<evidence type="ECO:0000256" key="2">
    <source>
        <dbReference type="ARBA" id="ARBA00018259"/>
    </source>
</evidence>
<keyword evidence="6" id="KW-0804">Transcription</keyword>
<dbReference type="GO" id="GO:0005634">
    <property type="term" value="C:nucleus"/>
    <property type="evidence" value="ECO:0007669"/>
    <property type="project" value="TreeGrafter"/>
</dbReference>
<dbReference type="SUPFAM" id="SSF57959">
    <property type="entry name" value="Leucine zipper domain"/>
    <property type="match status" value="1"/>
</dbReference>
<dbReference type="Pfam" id="PF07716">
    <property type="entry name" value="bZIP_2"/>
    <property type="match status" value="1"/>
</dbReference>
<evidence type="ECO:0000256" key="1">
    <source>
        <dbReference type="ARBA" id="ARBA00006079"/>
    </source>
</evidence>
<dbReference type="Proteomes" id="UP001066276">
    <property type="component" value="Chromosome 12"/>
</dbReference>
<dbReference type="InterPro" id="IPR004827">
    <property type="entry name" value="bZIP"/>
</dbReference>
<dbReference type="FunFam" id="1.20.5.170:FF:000025">
    <property type="entry name" value="nuclear factor interleukin-3-regulated protein-like"/>
    <property type="match status" value="1"/>
</dbReference>
<dbReference type="PROSITE" id="PS00036">
    <property type="entry name" value="BZIP_BASIC"/>
    <property type="match status" value="1"/>
</dbReference>
<dbReference type="GO" id="GO:0003677">
    <property type="term" value="F:DNA binding"/>
    <property type="evidence" value="ECO:0007669"/>
    <property type="project" value="UniProtKB-KW"/>
</dbReference>
<comment type="similarity">
    <text evidence="1">Belongs to the bZIP family. NFIL3 subfamily.</text>
</comment>
<keyword evidence="5" id="KW-0238">DNA-binding</keyword>
<comment type="function">
    <text evidence="8">May act as a transcriptional regulator of a number of proteins of the circadian clock.</text>
</comment>
<evidence type="ECO:0000256" key="8">
    <source>
        <dbReference type="ARBA" id="ARBA00053991"/>
    </source>
</evidence>
<evidence type="ECO:0000256" key="7">
    <source>
        <dbReference type="ARBA" id="ARBA00023242"/>
    </source>
</evidence>
<evidence type="ECO:0000256" key="5">
    <source>
        <dbReference type="ARBA" id="ARBA00023125"/>
    </source>
</evidence>
<keyword evidence="7" id="KW-0539">Nucleus</keyword>
<dbReference type="InterPro" id="IPR047106">
    <property type="entry name" value="NFIL3-like_bZIP"/>
</dbReference>
<sequence>MGSSLRRKREFMPDEKKDNTYWEKRRKNNEAAKRSREKRRMNDYALESKLMALNEENAYLKVELLALKVRCGLIPASTHRQQTHAFQSALELYCSRHKSSTATHSPPSLDPVSLEMDFYTNSCFAPRPTLAESSTLNSPSMAAAFTYGDSDTDRRKQTSISIQYSKDAEQQKEHHSAFQTVHPSGFHFLQSYPYCCPSLHETRVSIPKPVVAEVEKCKNLKALLNEPVEDQVKQRSPLLSCDSPSCPPEDCPKNKSFSALPHKLRIKSRALVDAIDNMTDTDKREIGNHSETSNNKDPGEIEQTGLRRFCVGKKQWKKKLP</sequence>
<evidence type="ECO:0000256" key="4">
    <source>
        <dbReference type="ARBA" id="ARBA00023108"/>
    </source>
</evidence>
<name>A0AAV7LBK6_PLEWA</name>
<dbReference type="PROSITE" id="PS50217">
    <property type="entry name" value="BZIP"/>
    <property type="match status" value="1"/>
</dbReference>
<dbReference type="PANTHER" id="PTHR15284">
    <property type="entry name" value="NUCLEAR FACTOR INTERLEUKIN-3-REGULATED PROTEIN"/>
    <property type="match status" value="1"/>
</dbReference>
<comment type="caution">
    <text evidence="12">The sequence shown here is derived from an EMBL/GenBank/DDBJ whole genome shotgun (WGS) entry which is preliminary data.</text>
</comment>
<evidence type="ECO:0000259" key="11">
    <source>
        <dbReference type="PROSITE" id="PS50217"/>
    </source>
</evidence>
<dbReference type="EMBL" id="JANPWB010000016">
    <property type="protein sequence ID" value="KAJ1084965.1"/>
    <property type="molecule type" value="Genomic_DNA"/>
</dbReference>
<evidence type="ECO:0000256" key="3">
    <source>
        <dbReference type="ARBA" id="ARBA00023015"/>
    </source>
</evidence>
<evidence type="ECO:0000256" key="10">
    <source>
        <dbReference type="SAM" id="MobiDB-lite"/>
    </source>
</evidence>
<evidence type="ECO:0000256" key="9">
    <source>
        <dbReference type="ARBA" id="ARBA00061957"/>
    </source>
</evidence>
<organism evidence="12 13">
    <name type="scientific">Pleurodeles waltl</name>
    <name type="common">Iberian ribbed newt</name>
    <dbReference type="NCBI Taxonomy" id="8319"/>
    <lineage>
        <taxon>Eukaryota</taxon>
        <taxon>Metazoa</taxon>
        <taxon>Chordata</taxon>
        <taxon>Craniata</taxon>
        <taxon>Vertebrata</taxon>
        <taxon>Euteleostomi</taxon>
        <taxon>Amphibia</taxon>
        <taxon>Batrachia</taxon>
        <taxon>Caudata</taxon>
        <taxon>Salamandroidea</taxon>
        <taxon>Salamandridae</taxon>
        <taxon>Pleurodelinae</taxon>
        <taxon>Pleurodeles</taxon>
    </lineage>
</organism>
<gene>
    <name evidence="12" type="ORF">NDU88_005102</name>
</gene>
<dbReference type="Gene3D" id="1.20.5.170">
    <property type="match status" value="1"/>
</dbReference>
<feature type="region of interest" description="Disordered" evidence="10">
    <location>
        <begin position="281"/>
        <end position="306"/>
    </location>
</feature>
<comment type="subunit">
    <text evidence="9">Homodimer. Binds DNA as a dimer.</text>
</comment>
<keyword evidence="4" id="KW-0090">Biological rhythms</keyword>
<dbReference type="GO" id="GO:0003700">
    <property type="term" value="F:DNA-binding transcription factor activity"/>
    <property type="evidence" value="ECO:0007669"/>
    <property type="project" value="InterPro"/>
</dbReference>
<dbReference type="SMART" id="SM00338">
    <property type="entry name" value="BRLZ"/>
    <property type="match status" value="1"/>
</dbReference>